<keyword evidence="1" id="KW-0472">Membrane</keyword>
<feature type="transmembrane region" description="Helical" evidence="1">
    <location>
        <begin position="139"/>
        <end position="157"/>
    </location>
</feature>
<dbReference type="PANTHER" id="PTHR34980:SF2">
    <property type="entry name" value="INNER MEMBRANE PROTEIN YHAH-RELATED"/>
    <property type="match status" value="1"/>
</dbReference>
<feature type="transmembrane region" description="Helical" evidence="1">
    <location>
        <begin position="77"/>
        <end position="99"/>
    </location>
</feature>
<organism evidence="2 3">
    <name type="scientific">Leuconostoc citreum</name>
    <dbReference type="NCBI Taxonomy" id="33964"/>
    <lineage>
        <taxon>Bacteria</taxon>
        <taxon>Bacillati</taxon>
        <taxon>Bacillota</taxon>
        <taxon>Bacilli</taxon>
        <taxon>Lactobacillales</taxon>
        <taxon>Lactobacillaceae</taxon>
        <taxon>Leuconostoc</taxon>
    </lineage>
</organism>
<dbReference type="InterPro" id="IPR008523">
    <property type="entry name" value="DUF805"/>
</dbReference>
<sequence length="179" mass="20584">MITMTQSFKNFWKNYFNFTGTATRSEYWWMALWALIISIIWFIATIIIIIFSLASQDKVNIKFNTFAEFIHNTPSTLIVWCLLSLLTLLAFVIPSLSLTVRRYRDSGLNEVSVWLLFALTLISSWITSPNDSQNTFFSIYFSTIGIVSIIELIVTILPTQQLANTKVIGKNKSYQNSEL</sequence>
<dbReference type="Proteomes" id="UP000323274">
    <property type="component" value="Unassembled WGS sequence"/>
</dbReference>
<keyword evidence="1" id="KW-0812">Transmembrane</keyword>
<proteinExistence type="predicted"/>
<dbReference type="PANTHER" id="PTHR34980">
    <property type="entry name" value="INNER MEMBRANE PROTEIN-RELATED-RELATED"/>
    <property type="match status" value="1"/>
</dbReference>
<evidence type="ECO:0000313" key="2">
    <source>
        <dbReference type="EMBL" id="GDZ82763.1"/>
    </source>
</evidence>
<protein>
    <recommendedName>
        <fullName evidence="4">DUF805 domain-containing protein</fullName>
    </recommendedName>
</protein>
<dbReference type="AlphaFoldDB" id="A0A5A5TYY1"/>
<accession>A0A5A5TYY1</accession>
<comment type="caution">
    <text evidence="2">The sequence shown here is derived from an EMBL/GenBank/DDBJ whole genome shotgun (WGS) entry which is preliminary data.</text>
</comment>
<gene>
    <name evidence="2" type="ORF">LCIT_00050</name>
</gene>
<dbReference type="GO" id="GO:0005886">
    <property type="term" value="C:plasma membrane"/>
    <property type="evidence" value="ECO:0007669"/>
    <property type="project" value="TreeGrafter"/>
</dbReference>
<feature type="transmembrane region" description="Helical" evidence="1">
    <location>
        <begin position="27"/>
        <end position="54"/>
    </location>
</feature>
<dbReference type="RefSeq" id="WP_149333424.1">
    <property type="nucleotide sequence ID" value="NZ_BJJW01000001.1"/>
</dbReference>
<evidence type="ECO:0000313" key="3">
    <source>
        <dbReference type="Proteomes" id="UP000323274"/>
    </source>
</evidence>
<keyword evidence="1" id="KW-1133">Transmembrane helix</keyword>
<evidence type="ECO:0008006" key="4">
    <source>
        <dbReference type="Google" id="ProtNLM"/>
    </source>
</evidence>
<evidence type="ECO:0000256" key="1">
    <source>
        <dbReference type="SAM" id="Phobius"/>
    </source>
</evidence>
<dbReference type="EMBL" id="BJJW01000001">
    <property type="protein sequence ID" value="GDZ82763.1"/>
    <property type="molecule type" value="Genomic_DNA"/>
</dbReference>
<name>A0A5A5TYY1_LEUCI</name>
<reference evidence="2 3" key="1">
    <citation type="submission" date="2019-04" db="EMBL/GenBank/DDBJ databases">
        <title>A pseudo-fructophilic Leuconostoc citreum strain F192-5 isolated from peel of satsuma mandarin: the first report for isolation and characterization of strain-dependent fructophilic-like characteristics.</title>
        <authorList>
            <person name="Maeno S."/>
            <person name="Tanizawa Y."/>
            <person name="Kajikawa A."/>
            <person name="Kanesaki Y."/>
            <person name="Kubota E."/>
            <person name="Arita M."/>
            <person name="Leon D."/>
            <person name="Endo A."/>
        </authorList>
    </citation>
    <scope>NUCLEOTIDE SEQUENCE [LARGE SCALE GENOMIC DNA]</scope>
    <source>
        <strain evidence="2 3">F192-5</strain>
    </source>
</reference>
<dbReference type="Pfam" id="PF05656">
    <property type="entry name" value="DUF805"/>
    <property type="match status" value="1"/>
</dbReference>
<feature type="transmembrane region" description="Helical" evidence="1">
    <location>
        <begin position="111"/>
        <end position="127"/>
    </location>
</feature>